<evidence type="ECO:0000313" key="2">
    <source>
        <dbReference type="EnsemblPlants" id="KEH15628"/>
    </source>
</evidence>
<name>G7ZUM5_MEDTR</name>
<dbReference type="PaxDb" id="3880-AES82913"/>
<dbReference type="EnsemblPlants" id="KEH15628">
    <property type="protein sequence ID" value="KEH15628"/>
    <property type="gene ID" value="MTR_0716s0040"/>
</dbReference>
<reference evidence="1 3" key="1">
    <citation type="journal article" date="2011" name="Nature">
        <title>The Medicago genome provides insight into the evolution of rhizobial symbioses.</title>
        <authorList>
            <person name="Young N.D."/>
            <person name="Debelle F."/>
            <person name="Oldroyd G.E."/>
            <person name="Geurts R."/>
            <person name="Cannon S.B."/>
            <person name="Udvardi M.K."/>
            <person name="Benedito V.A."/>
            <person name="Mayer K.F."/>
            <person name="Gouzy J."/>
            <person name="Schoof H."/>
            <person name="Van de Peer Y."/>
            <person name="Proost S."/>
            <person name="Cook D.R."/>
            <person name="Meyers B.C."/>
            <person name="Spannagl M."/>
            <person name="Cheung F."/>
            <person name="De Mita S."/>
            <person name="Krishnakumar V."/>
            <person name="Gundlach H."/>
            <person name="Zhou S."/>
            <person name="Mudge J."/>
            <person name="Bharti A.K."/>
            <person name="Murray J.D."/>
            <person name="Naoumkina M.A."/>
            <person name="Rosen B."/>
            <person name="Silverstein K.A."/>
            <person name="Tang H."/>
            <person name="Rombauts S."/>
            <person name="Zhao P.X."/>
            <person name="Zhou P."/>
            <person name="Barbe V."/>
            <person name="Bardou P."/>
            <person name="Bechner M."/>
            <person name="Bellec A."/>
            <person name="Berger A."/>
            <person name="Berges H."/>
            <person name="Bidwell S."/>
            <person name="Bisseling T."/>
            <person name="Choisne N."/>
            <person name="Couloux A."/>
            <person name="Denny R."/>
            <person name="Deshpande S."/>
            <person name="Dai X."/>
            <person name="Doyle J.J."/>
            <person name="Dudez A.M."/>
            <person name="Farmer A.D."/>
            <person name="Fouteau S."/>
            <person name="Franken C."/>
            <person name="Gibelin C."/>
            <person name="Gish J."/>
            <person name="Goldstein S."/>
            <person name="Gonzalez A.J."/>
            <person name="Green P.J."/>
            <person name="Hallab A."/>
            <person name="Hartog M."/>
            <person name="Hua A."/>
            <person name="Humphray S.J."/>
            <person name="Jeong D.H."/>
            <person name="Jing Y."/>
            <person name="Jocker A."/>
            <person name="Kenton S.M."/>
            <person name="Kim D.J."/>
            <person name="Klee K."/>
            <person name="Lai H."/>
            <person name="Lang C."/>
            <person name="Lin S."/>
            <person name="Macmil S.L."/>
            <person name="Magdelenat G."/>
            <person name="Matthews L."/>
            <person name="McCorrison J."/>
            <person name="Monaghan E.L."/>
            <person name="Mun J.H."/>
            <person name="Najar F.Z."/>
            <person name="Nicholson C."/>
            <person name="Noirot C."/>
            <person name="O'Bleness M."/>
            <person name="Paule C.R."/>
            <person name="Poulain J."/>
            <person name="Prion F."/>
            <person name="Qin B."/>
            <person name="Qu C."/>
            <person name="Retzel E.F."/>
            <person name="Riddle C."/>
            <person name="Sallet E."/>
            <person name="Samain S."/>
            <person name="Samson N."/>
            <person name="Sanders I."/>
            <person name="Saurat O."/>
            <person name="Scarpelli C."/>
            <person name="Schiex T."/>
            <person name="Segurens B."/>
            <person name="Severin A.J."/>
            <person name="Sherrier D.J."/>
            <person name="Shi R."/>
            <person name="Sims S."/>
            <person name="Singer S.R."/>
            <person name="Sinharoy S."/>
            <person name="Sterck L."/>
            <person name="Viollet A."/>
            <person name="Wang B.B."/>
            <person name="Wang K."/>
            <person name="Wang M."/>
            <person name="Wang X."/>
            <person name="Warfsmann J."/>
            <person name="Weissenbach J."/>
            <person name="White D.D."/>
            <person name="White J.D."/>
            <person name="Wiley G.B."/>
            <person name="Wincker P."/>
            <person name="Xing Y."/>
            <person name="Yang L."/>
            <person name="Yao Z."/>
            <person name="Ying F."/>
            <person name="Zhai J."/>
            <person name="Zhou L."/>
            <person name="Zuber A."/>
            <person name="Denarie J."/>
            <person name="Dixon R.A."/>
            <person name="May G.D."/>
            <person name="Schwartz D.C."/>
            <person name="Rogers J."/>
            <person name="Quetier F."/>
            <person name="Town C.D."/>
            <person name="Roe B.A."/>
        </authorList>
    </citation>
    <scope>NUCLEOTIDE SEQUENCE [LARGE SCALE GENOMIC DNA]</scope>
    <source>
        <strain evidence="1">A17</strain>
        <strain evidence="2 3">cv. Jemalong A17</strain>
    </source>
</reference>
<reference evidence="2" key="3">
    <citation type="submission" date="2015-06" db="UniProtKB">
        <authorList>
            <consortium name="EnsemblPlants"/>
        </authorList>
    </citation>
    <scope>IDENTIFICATION</scope>
    <source>
        <strain evidence="2">cv. Jemalong A17</strain>
    </source>
</reference>
<accession>G7ZUM5</accession>
<gene>
    <name evidence="1" type="ORF">MTR_0716s0040</name>
</gene>
<protein>
    <submittedName>
        <fullName evidence="1 2">Uncharacterized protein</fullName>
    </submittedName>
</protein>
<dbReference type="Proteomes" id="UP000002051">
    <property type="component" value="Unassembled WGS sequence"/>
</dbReference>
<organism evidence="2">
    <name type="scientific">Medicago truncatula</name>
    <name type="common">Barrel medic</name>
    <name type="synonym">Medicago tribuloides</name>
    <dbReference type="NCBI Taxonomy" id="3880"/>
    <lineage>
        <taxon>Eukaryota</taxon>
        <taxon>Viridiplantae</taxon>
        <taxon>Streptophyta</taxon>
        <taxon>Embryophyta</taxon>
        <taxon>Tracheophyta</taxon>
        <taxon>Spermatophyta</taxon>
        <taxon>Magnoliopsida</taxon>
        <taxon>eudicotyledons</taxon>
        <taxon>Gunneridae</taxon>
        <taxon>Pentapetalae</taxon>
        <taxon>rosids</taxon>
        <taxon>fabids</taxon>
        <taxon>Fabales</taxon>
        <taxon>Fabaceae</taxon>
        <taxon>Papilionoideae</taxon>
        <taxon>50 kb inversion clade</taxon>
        <taxon>NPAAA clade</taxon>
        <taxon>Hologalegina</taxon>
        <taxon>IRL clade</taxon>
        <taxon>Trifolieae</taxon>
        <taxon>Medicago</taxon>
    </lineage>
</organism>
<sequence>MCVYIYIYIHTHKYDPCLIVRIDIEIVMQVYWVFYNRLFGTSFGNSVFVFRTCMSRDKIWDAQPVSDVNVL</sequence>
<reference evidence="1 3" key="2">
    <citation type="journal article" date="2014" name="BMC Genomics">
        <title>An improved genome release (version Mt4.0) for the model legume Medicago truncatula.</title>
        <authorList>
            <person name="Tang H."/>
            <person name="Krishnakumar V."/>
            <person name="Bidwell S."/>
            <person name="Rosen B."/>
            <person name="Chan A."/>
            <person name="Zhou S."/>
            <person name="Gentzbittel L."/>
            <person name="Childs K.L."/>
            <person name="Yandell M."/>
            <person name="Gundlach H."/>
            <person name="Mayer K.F."/>
            <person name="Schwartz D.C."/>
            <person name="Town C.D."/>
        </authorList>
    </citation>
    <scope>GENOME REANNOTATION</scope>
    <source>
        <strain evidence="1">A17</strain>
        <strain evidence="2 3">cv. Jemalong A17</strain>
    </source>
</reference>
<evidence type="ECO:0000313" key="3">
    <source>
        <dbReference type="Proteomes" id="UP000002051"/>
    </source>
</evidence>
<evidence type="ECO:0000313" key="1">
    <source>
        <dbReference type="EMBL" id="KEH15628.1"/>
    </source>
</evidence>
<dbReference type="HOGENOM" id="CLU_2743908_0_0_1"/>
<dbReference type="EMBL" id="KL403440">
    <property type="protein sequence ID" value="KEH15628.1"/>
    <property type="molecule type" value="Genomic_DNA"/>
</dbReference>
<keyword evidence="3" id="KW-1185">Reference proteome</keyword>
<dbReference type="AlphaFoldDB" id="G7ZUM5"/>
<proteinExistence type="predicted"/>